<dbReference type="PANTHER" id="PTHR35525">
    <property type="entry name" value="BLL6575 PROTEIN"/>
    <property type="match status" value="1"/>
</dbReference>
<evidence type="ECO:0000259" key="1">
    <source>
        <dbReference type="Pfam" id="PF11706"/>
    </source>
</evidence>
<dbReference type="AlphaFoldDB" id="A0A1Q2HVQ2"/>
<dbReference type="KEGG" id="cgv:CGLAU_04705"/>
<organism evidence="2 3">
    <name type="scientific">Corynebacterium glaucum</name>
    <dbReference type="NCBI Taxonomy" id="187491"/>
    <lineage>
        <taxon>Bacteria</taxon>
        <taxon>Bacillati</taxon>
        <taxon>Actinomycetota</taxon>
        <taxon>Actinomycetes</taxon>
        <taxon>Mycobacteriales</taxon>
        <taxon>Corynebacteriaceae</taxon>
        <taxon>Corynebacterium</taxon>
    </lineage>
</organism>
<dbReference type="Gene3D" id="1.10.3300.10">
    <property type="entry name" value="Jann2411-like domain"/>
    <property type="match status" value="1"/>
</dbReference>
<reference evidence="2 3" key="1">
    <citation type="submission" date="2016-12" db="EMBL/GenBank/DDBJ databases">
        <authorList>
            <person name="Song W.-J."/>
            <person name="Kurnit D.M."/>
        </authorList>
    </citation>
    <scope>NUCLEOTIDE SEQUENCE [LARGE SCALE GENOMIC DNA]</scope>
    <source>
        <strain evidence="2 3">DSM 30827</strain>
    </source>
</reference>
<dbReference type="EMBL" id="CP019688">
    <property type="protein sequence ID" value="AQQ14915.1"/>
    <property type="molecule type" value="Genomic_DNA"/>
</dbReference>
<proteinExistence type="predicted"/>
<sequence length="188" mass="20667">MKAQYTVDGVLVRPFEPISTQFLSSRFYDGRTIVDALETPELAEQWFAVMTQELSRPPVAHVDAGALDALRGLRDGVATVYEHALGNNRDQIADSLNALVGSVEIAPAIPKRKSQALIDFAGRGNPLESFMAEVALSCAFTVSAPQVAQLEKCEGPNCVLYYTRMRDSQHWCSNTCGNRARVARHARK</sequence>
<evidence type="ECO:0000313" key="2">
    <source>
        <dbReference type="EMBL" id="AQQ14915.1"/>
    </source>
</evidence>
<dbReference type="RefSeq" id="WP_095659682.1">
    <property type="nucleotide sequence ID" value="NZ_CP019688.1"/>
</dbReference>
<dbReference type="InterPro" id="IPR021005">
    <property type="entry name" value="Znf_CGNR"/>
</dbReference>
<dbReference type="InterPro" id="IPR010852">
    <property type="entry name" value="ABATE"/>
</dbReference>
<dbReference type="Pfam" id="PF07336">
    <property type="entry name" value="ABATE"/>
    <property type="match status" value="1"/>
</dbReference>
<feature type="domain" description="Zinc finger CGNR" evidence="1">
    <location>
        <begin position="150"/>
        <end position="187"/>
    </location>
</feature>
<gene>
    <name evidence="2" type="ORF">CGLAU_04705</name>
</gene>
<dbReference type="InterPro" id="IPR023286">
    <property type="entry name" value="ABATE_dom_sf"/>
</dbReference>
<dbReference type="SUPFAM" id="SSF160904">
    <property type="entry name" value="Jann2411-like"/>
    <property type="match status" value="1"/>
</dbReference>
<accession>A0A1Q2HVQ2</accession>
<dbReference type="Pfam" id="PF11706">
    <property type="entry name" value="zf-CGNR"/>
    <property type="match status" value="1"/>
</dbReference>
<dbReference type="PANTHER" id="PTHR35525:SF3">
    <property type="entry name" value="BLL6575 PROTEIN"/>
    <property type="match status" value="1"/>
</dbReference>
<keyword evidence="3" id="KW-1185">Reference proteome</keyword>
<dbReference type="OrthoDB" id="3211108at2"/>
<evidence type="ECO:0000313" key="3">
    <source>
        <dbReference type="Proteomes" id="UP000217209"/>
    </source>
</evidence>
<protein>
    <submittedName>
        <fullName evidence="2">CGNR zinc finger</fullName>
    </submittedName>
</protein>
<dbReference type="Proteomes" id="UP000217209">
    <property type="component" value="Chromosome"/>
</dbReference>
<name>A0A1Q2HVQ2_9CORY</name>